<feature type="region of interest" description="Disordered" evidence="4">
    <location>
        <begin position="1372"/>
        <end position="1393"/>
    </location>
</feature>
<dbReference type="Pfam" id="PF12584">
    <property type="entry name" value="TRAPPC10"/>
    <property type="match status" value="2"/>
</dbReference>
<feature type="compositionally biased region" description="Gly residues" evidence="4">
    <location>
        <begin position="1611"/>
        <end position="1623"/>
    </location>
</feature>
<feature type="region of interest" description="Disordered" evidence="4">
    <location>
        <begin position="62"/>
        <end position="118"/>
    </location>
</feature>
<comment type="subcellular location">
    <subcellularLocation>
        <location evidence="1">Golgi apparatus</location>
    </subcellularLocation>
</comment>
<feature type="domain" description="Trs130 NTS" evidence="8">
    <location>
        <begin position="748"/>
        <end position="845"/>
    </location>
</feature>
<accession>A0AAN9UH13</accession>
<feature type="domain" description="TRAPPC10/Trs130 C-terminal" evidence="5">
    <location>
        <begin position="1501"/>
        <end position="1651"/>
    </location>
</feature>
<feature type="compositionally biased region" description="Low complexity" evidence="4">
    <location>
        <begin position="1582"/>
        <end position="1599"/>
    </location>
</feature>
<dbReference type="EMBL" id="JAKJXP020000088">
    <property type="protein sequence ID" value="KAK7747701.1"/>
    <property type="molecule type" value="Genomic_DNA"/>
</dbReference>
<dbReference type="Proteomes" id="UP001320420">
    <property type="component" value="Unassembled WGS sequence"/>
</dbReference>
<evidence type="ECO:0000259" key="6">
    <source>
        <dbReference type="Pfam" id="PF23036"/>
    </source>
</evidence>
<feature type="region of interest" description="Disordered" evidence="4">
    <location>
        <begin position="591"/>
        <end position="654"/>
    </location>
</feature>
<feature type="region of interest" description="Disordered" evidence="4">
    <location>
        <begin position="1514"/>
        <end position="1552"/>
    </location>
</feature>
<protein>
    <recommendedName>
        <fullName evidence="11">Trafficking protein particle complex subunit 10</fullName>
    </recommendedName>
</protein>
<dbReference type="PANTHER" id="PTHR13251:SF3">
    <property type="entry name" value="TRAFFICKING PROTEIN PARTICLE COMPLEX SUBUNIT 10"/>
    <property type="match status" value="1"/>
</dbReference>
<dbReference type="PANTHER" id="PTHR13251">
    <property type="entry name" value="EPILEPSY HOLOPROSENCEPHALY CANDIDATE 1/TMEM1"/>
    <property type="match status" value="1"/>
</dbReference>
<feature type="domain" description="TRAPPC10/Trs130 C-terminal" evidence="5">
    <location>
        <begin position="1402"/>
        <end position="1479"/>
    </location>
</feature>
<keyword evidence="10" id="KW-1185">Reference proteome</keyword>
<sequence>MEQPFSTSKVKVEYFDPHDVYKLLAPGLIPRLPLRNLHWQSHAGPLRSIDTLHVELIQAGRTEPAGTSPAPSPNPRQKRANSTAPSEDGFQTQIGTASLGDAADKNSGRNVAPARRHQIPGLRSTSYLKVLLVRCDDNDSYKGQVRGEVRDWIKKHTPASGSKKVNTAENHDAFEWLIVHVVIPNTVAATQPRKSDSASGGEKPSATSRWRPGPSTLLEKFRSDFNSSSKGVVDRIAQIRIGVNDVPYDLLPRVVPAVPTGYTETEQDSENAWTDLTSKFRSLILASFDSRVSQYEEDIKEKDAQRNLPGWNFCTFFILKEGLARGFESVGLVEDALVGYDELSVGLDMIESTGRARSSTSALLDYTDELKQIALKARNAIAGTDLEEEEEEEVVDMQSEHAAGSDHKDTFGDIAISAAKKPYRDLILANNVSVFDFRCYIFARQLALLLRLGNAWSTREELLAKLKEQQESVLPGVAPRALPPKPKENDQEDLAMLAEICRRTLEFIPTVSQVLRNDVICALQEMAEATKGEGEGEVGGEGEAPAPAPAPAPEAILEDPRTVEVVDNMVASFAFSIAQQILAQTSTKSLPIPESTLAPPDDHEPKAAIPEPKTMMHPARSSSLRVSTGGAGVGRPPPSPNIFPGGPSSQHSNDAATSTFLKAGLEDLAARRAELYALSRNILEQCGKKRGWNDGWSGVPVVGESIMVDMVDIDLGDEKSTTEAEGAHAQREAHYEAVVSVAGIDSTLLRTALDNKGDFYRLYETLTDKALRHYTIAEHNHSVQSFLADIAVLKYHLEDYGAAASYFWRTTPFFGESGWSLLELSMLIMYSRCLKRLQRKDEYVKVMLKLLSKAALAEKERLGARASFRIGTTQDVDYPDNDAIKGFVAELLAETKTQTTAVRIPLSSFFSALEVEGFPEYHEGRDSASITLKLNSLLVDGFEVESSRVRISNTGAGSQKEIWFELLEPATIRPGRNRLKLNSNVIVPGSYEIDRIDLVGSNLHMHYEREVGQPTNGVGDILKSPHICLYHSTDALNVRLRPSKHMQLDRNNMVDIELESGWNEITSAEVRVKAATGGLRLLTSEAKCVGSSSDFSKPPDGGLFSLQPIPQHTTARIRFPYNVEQEVSHVSIRVEVTYTTEHGTFVFSTTPAVPITLALGVNVQDVFKHRALFSRFTVSTSTHSPLRLFKSELLESDVFASAFGVPPSTSPSDPVVVFSRQPASLLYKITRKPGVKILTAGPSNKSQQQQKQQKTMYLRLQYSVLLDEIEALFESALVRALEEHPPLRPYARHAVSAAVPRVAAELSPRDLERAVLVGAVPTALLASIDWVRASAGLGTVRGGQEVDVDVDVDVGVALEAFLQEWLARNPKLPLPTTTTNTTTPSGGGGGGGSSSVKSILIPVDIPSVTIVHTADIRLLPPPPASGGGAVLSPSETETVYCTNQLVPATLHLRWTRIWDTATPPARQADLEFSYEVVAPPLLSQFQQQQQDGGGSANSSAGTWLLGGRRKGHFVIPAPGSSNSSSIVGGAGAGDGDGEEDEEMRGLSSAPDTEAEIPILMIPLREGWLPYPGVEIREVRQQSPSNSASSASEAGAKRASTQQMQQTPNSAGDGGGGNAGGGGNRRGRSGSPSAYGHCETDYRNLGETVRVVADRARVTLSLDAGGPGGGPLMLDVQRRWGDGGVGGYDGGREGVGEMGGVDGGRVVA</sequence>
<feature type="domain" description="DUF7077" evidence="7">
    <location>
        <begin position="1034"/>
        <end position="1154"/>
    </location>
</feature>
<dbReference type="GO" id="GO:0006891">
    <property type="term" value="P:intra-Golgi vesicle-mediated transport"/>
    <property type="evidence" value="ECO:0007669"/>
    <property type="project" value="TreeGrafter"/>
</dbReference>
<dbReference type="InterPro" id="IPR022233">
    <property type="entry name" value="TRAPPC10/Trs130_C"/>
</dbReference>
<dbReference type="Pfam" id="PF24965">
    <property type="entry name" value="TRS130_4HB"/>
    <property type="match status" value="1"/>
</dbReference>
<evidence type="ECO:0000256" key="4">
    <source>
        <dbReference type="SAM" id="MobiDB-lite"/>
    </source>
</evidence>
<feature type="compositionally biased region" description="Gly residues" evidence="4">
    <location>
        <begin position="1695"/>
        <end position="1707"/>
    </location>
</feature>
<feature type="region of interest" description="Disordered" evidence="4">
    <location>
        <begin position="1578"/>
        <end position="1638"/>
    </location>
</feature>
<keyword evidence="2" id="KW-0813">Transport</keyword>
<dbReference type="Pfam" id="PF23274">
    <property type="entry name" value="DUF7077"/>
    <property type="match status" value="1"/>
</dbReference>
<evidence type="ECO:0000259" key="8">
    <source>
        <dbReference type="Pfam" id="PF24967"/>
    </source>
</evidence>
<evidence type="ECO:0000313" key="9">
    <source>
        <dbReference type="EMBL" id="KAK7747701.1"/>
    </source>
</evidence>
<dbReference type="GO" id="GO:1990071">
    <property type="term" value="C:TRAPPII protein complex"/>
    <property type="evidence" value="ECO:0007669"/>
    <property type="project" value="InterPro"/>
</dbReference>
<proteinExistence type="predicted"/>
<evidence type="ECO:0000259" key="5">
    <source>
        <dbReference type="Pfam" id="PF12584"/>
    </source>
</evidence>
<dbReference type="Pfam" id="PF23036">
    <property type="entry name" value="TRAPPC10_1st"/>
    <property type="match status" value="1"/>
</dbReference>
<organism evidence="9 10">
    <name type="scientific">Diatrype stigma</name>
    <dbReference type="NCBI Taxonomy" id="117547"/>
    <lineage>
        <taxon>Eukaryota</taxon>
        <taxon>Fungi</taxon>
        <taxon>Dikarya</taxon>
        <taxon>Ascomycota</taxon>
        <taxon>Pezizomycotina</taxon>
        <taxon>Sordariomycetes</taxon>
        <taxon>Xylariomycetidae</taxon>
        <taxon>Xylariales</taxon>
        <taxon>Diatrypaceae</taxon>
        <taxon>Diatrype</taxon>
    </lineage>
</organism>
<evidence type="ECO:0000256" key="2">
    <source>
        <dbReference type="ARBA" id="ARBA00022448"/>
    </source>
</evidence>
<feature type="compositionally biased region" description="Polar residues" evidence="4">
    <location>
        <begin position="80"/>
        <end position="96"/>
    </location>
</feature>
<dbReference type="Pfam" id="PF24967">
    <property type="entry name" value="NTS_TR130"/>
    <property type="match status" value="1"/>
</dbReference>
<dbReference type="InterPro" id="IPR056916">
    <property type="entry name" value="NTS_TR130"/>
</dbReference>
<evidence type="ECO:0000256" key="1">
    <source>
        <dbReference type="ARBA" id="ARBA00004555"/>
    </source>
</evidence>
<feature type="region of interest" description="Disordered" evidence="4">
    <location>
        <begin position="1684"/>
        <end position="1707"/>
    </location>
</feature>
<dbReference type="InterPro" id="IPR055505">
    <property type="entry name" value="DUF7077"/>
</dbReference>
<dbReference type="InterPro" id="IPR045126">
    <property type="entry name" value="TRAPPC10/Trs130"/>
</dbReference>
<evidence type="ECO:0000313" key="10">
    <source>
        <dbReference type="Proteomes" id="UP001320420"/>
    </source>
</evidence>
<feature type="region of interest" description="Disordered" evidence="4">
    <location>
        <begin position="190"/>
        <end position="215"/>
    </location>
</feature>
<dbReference type="InterPro" id="IPR056913">
    <property type="entry name" value="TRAPPC10/Trs130_N"/>
</dbReference>
<dbReference type="GO" id="GO:0034498">
    <property type="term" value="P:early endosome to Golgi transport"/>
    <property type="evidence" value="ECO:0007669"/>
    <property type="project" value="TreeGrafter"/>
</dbReference>
<dbReference type="GO" id="GO:0005829">
    <property type="term" value="C:cytosol"/>
    <property type="evidence" value="ECO:0007669"/>
    <property type="project" value="GOC"/>
</dbReference>
<keyword evidence="3" id="KW-0333">Golgi apparatus</keyword>
<gene>
    <name evidence="9" type="ORF">SLS62_008947</name>
</gene>
<reference evidence="9 10" key="1">
    <citation type="submission" date="2024-02" db="EMBL/GenBank/DDBJ databases">
        <title>De novo assembly and annotation of 12 fungi associated with fruit tree decline syndrome in Ontario, Canada.</title>
        <authorList>
            <person name="Sulman M."/>
            <person name="Ellouze W."/>
            <person name="Ilyukhin E."/>
        </authorList>
    </citation>
    <scope>NUCLEOTIDE SEQUENCE [LARGE SCALE GENOMIC DNA]</scope>
    <source>
        <strain evidence="9 10">M11/M66-122</strain>
    </source>
</reference>
<feature type="region of interest" description="Disordered" evidence="4">
    <location>
        <begin position="531"/>
        <end position="554"/>
    </location>
</feature>
<evidence type="ECO:0000259" key="7">
    <source>
        <dbReference type="Pfam" id="PF23274"/>
    </source>
</evidence>
<evidence type="ECO:0008006" key="11">
    <source>
        <dbReference type="Google" id="ProtNLM"/>
    </source>
</evidence>
<name>A0AAN9UH13_9PEZI</name>
<evidence type="ECO:0000256" key="3">
    <source>
        <dbReference type="ARBA" id="ARBA00023034"/>
    </source>
</evidence>
<feature type="domain" description="TRAPPC10/Trs130 N-terminal" evidence="6">
    <location>
        <begin position="263"/>
        <end position="457"/>
    </location>
</feature>
<comment type="caution">
    <text evidence="9">The sequence shown here is derived from an EMBL/GenBank/DDBJ whole genome shotgun (WGS) entry which is preliminary data.</text>
</comment>